<feature type="transmembrane region" description="Helical" evidence="5">
    <location>
        <begin position="238"/>
        <end position="264"/>
    </location>
</feature>
<name>A0AAU9E051_9FIRM</name>
<evidence type="ECO:0000256" key="1">
    <source>
        <dbReference type="ARBA" id="ARBA00004141"/>
    </source>
</evidence>
<dbReference type="RefSeq" id="WP_338536246.1">
    <property type="nucleotide sequence ID" value="NZ_AP028654.1"/>
</dbReference>
<keyword evidence="8" id="KW-1185">Reference proteome</keyword>
<sequence length="411" mass="46091">MSKELIVVLKKELKRVFSDKRMVFTTFILPAVSIALIYSVMGIMLSKYIDDVDTHIPNVYVQYASDNFENIVKNNESKINLVEIKNDNEISHIKNGILEGKKELLIIFDKDFENKIENYKKFERPNILTFYNPSEEYSSKIMRVFNKDIFPKYEDSIMIRRLGNEKYIKPFDINKENEENKLVDSKKATGKDLGNLFPILISIFLFSGAMGVGMESIAGEKERGTMATLLVTPVKREVIALGKIISLGIIAFLSTFSAFVGIVASMPFSSRIFSGGSSSSEVLSVASLGFGIKELAALMLIMITLVGVFVALISLISVNAKSVKEAGTYISPVYMIIMVAGFSTMFSNSAVKVWQYMIPVYGSVLSMKSLLNYDISFLEISINLSSNIIFTAILIYIIKNLFNNERVMFNS</sequence>
<keyword evidence="3 5" id="KW-1133">Transmembrane helix</keyword>
<dbReference type="GO" id="GO:0140359">
    <property type="term" value="F:ABC-type transporter activity"/>
    <property type="evidence" value="ECO:0007669"/>
    <property type="project" value="InterPro"/>
</dbReference>
<evidence type="ECO:0000256" key="4">
    <source>
        <dbReference type="ARBA" id="ARBA00023136"/>
    </source>
</evidence>
<feature type="domain" description="ABC-2 type transporter transmembrane" evidence="6">
    <location>
        <begin position="20"/>
        <end position="397"/>
    </location>
</feature>
<evidence type="ECO:0000313" key="7">
    <source>
        <dbReference type="EMBL" id="BEP27886.1"/>
    </source>
</evidence>
<keyword evidence="2 5" id="KW-0812">Transmembrane</keyword>
<evidence type="ECO:0000256" key="2">
    <source>
        <dbReference type="ARBA" id="ARBA00022692"/>
    </source>
</evidence>
<feature type="transmembrane region" description="Helical" evidence="5">
    <location>
        <begin position="375"/>
        <end position="398"/>
    </location>
</feature>
<proteinExistence type="predicted"/>
<feature type="transmembrane region" description="Helical" evidence="5">
    <location>
        <begin position="332"/>
        <end position="355"/>
    </location>
</feature>
<evidence type="ECO:0000256" key="3">
    <source>
        <dbReference type="ARBA" id="ARBA00022989"/>
    </source>
</evidence>
<feature type="transmembrane region" description="Helical" evidence="5">
    <location>
        <begin position="295"/>
        <end position="320"/>
    </location>
</feature>
<dbReference type="EMBL" id="AP028654">
    <property type="protein sequence ID" value="BEP27886.1"/>
    <property type="molecule type" value="Genomic_DNA"/>
</dbReference>
<evidence type="ECO:0000259" key="6">
    <source>
        <dbReference type="Pfam" id="PF12698"/>
    </source>
</evidence>
<accession>A0AAU9E051</accession>
<dbReference type="KEGG" id="hprf:HLPR_02170"/>
<feature type="transmembrane region" description="Helical" evidence="5">
    <location>
        <begin position="196"/>
        <end position="217"/>
    </location>
</feature>
<dbReference type="PANTHER" id="PTHR43471:SF3">
    <property type="entry name" value="ABC TRANSPORTER PERMEASE PROTEIN NATB"/>
    <property type="match status" value="1"/>
</dbReference>
<comment type="subcellular location">
    <subcellularLocation>
        <location evidence="1">Membrane</location>
        <topology evidence="1">Multi-pass membrane protein</topology>
    </subcellularLocation>
</comment>
<gene>
    <name evidence="7" type="ORF">HLPR_02170</name>
</gene>
<keyword evidence="4 5" id="KW-0472">Membrane</keyword>
<dbReference type="AlphaFoldDB" id="A0AAU9E051"/>
<organism evidence="7 8">
    <name type="scientific">Helicovermis profundi</name>
    <dbReference type="NCBI Taxonomy" id="3065157"/>
    <lineage>
        <taxon>Bacteria</taxon>
        <taxon>Bacillati</taxon>
        <taxon>Bacillota</taxon>
        <taxon>Clostridia</taxon>
        <taxon>Helicovermis</taxon>
    </lineage>
</organism>
<reference evidence="7 8" key="1">
    <citation type="submission" date="2023-08" db="EMBL/GenBank/DDBJ databases">
        <title>Helicovermis profunda gen. nov., sp. nov., a novel mesophilic, fermentative bacterium within the Bacillota from a deep-sea hydrothermal vent chimney.</title>
        <authorList>
            <person name="Miyazaki U."/>
            <person name="Mizutani D."/>
            <person name="Hashimoto Y."/>
            <person name="Tame A."/>
            <person name="Sawayama S."/>
            <person name="Miyazaki J."/>
            <person name="Takai K."/>
            <person name="Nakagawa S."/>
        </authorList>
    </citation>
    <scope>NUCLEOTIDE SEQUENCE [LARGE SCALE GENOMIC DNA]</scope>
    <source>
        <strain evidence="7 8">S502</strain>
    </source>
</reference>
<dbReference type="Proteomes" id="UP001321786">
    <property type="component" value="Chromosome"/>
</dbReference>
<dbReference type="GO" id="GO:0016020">
    <property type="term" value="C:membrane"/>
    <property type="evidence" value="ECO:0007669"/>
    <property type="project" value="UniProtKB-SubCell"/>
</dbReference>
<feature type="transmembrane region" description="Helical" evidence="5">
    <location>
        <begin position="21"/>
        <end position="45"/>
    </location>
</feature>
<evidence type="ECO:0000256" key="5">
    <source>
        <dbReference type="SAM" id="Phobius"/>
    </source>
</evidence>
<evidence type="ECO:0000313" key="8">
    <source>
        <dbReference type="Proteomes" id="UP001321786"/>
    </source>
</evidence>
<protein>
    <submittedName>
        <fullName evidence="7">ABC transporter permease</fullName>
    </submittedName>
</protein>
<dbReference type="Pfam" id="PF12698">
    <property type="entry name" value="ABC2_membrane_3"/>
    <property type="match status" value="1"/>
</dbReference>
<dbReference type="PANTHER" id="PTHR43471">
    <property type="entry name" value="ABC TRANSPORTER PERMEASE"/>
    <property type="match status" value="1"/>
</dbReference>
<dbReference type="InterPro" id="IPR013525">
    <property type="entry name" value="ABC2_TM"/>
</dbReference>